<name>A0A6J6EAF0_9ZZZZ</name>
<dbReference type="PANTHER" id="PTHR10138:SF0">
    <property type="entry name" value="TRYPTOPHAN 2,3-DIOXYGENASE"/>
    <property type="match status" value="1"/>
</dbReference>
<evidence type="ECO:0000313" key="1">
    <source>
        <dbReference type="EMBL" id="CAB4541640.1"/>
    </source>
</evidence>
<dbReference type="HAMAP" id="MF_01972">
    <property type="entry name" value="T23O"/>
    <property type="match status" value="1"/>
</dbReference>
<dbReference type="InterPro" id="IPR004981">
    <property type="entry name" value="Trp_2_3_dOase"/>
</dbReference>
<dbReference type="GO" id="GO:0019441">
    <property type="term" value="P:L-tryptophan catabolic process to kynurenine"/>
    <property type="evidence" value="ECO:0007669"/>
    <property type="project" value="InterPro"/>
</dbReference>
<organism evidence="2">
    <name type="scientific">freshwater metagenome</name>
    <dbReference type="NCBI Taxonomy" id="449393"/>
    <lineage>
        <taxon>unclassified sequences</taxon>
        <taxon>metagenomes</taxon>
        <taxon>ecological metagenomes</taxon>
    </lineage>
</organism>
<accession>A0A6J6EAF0</accession>
<dbReference type="GO" id="GO:0020037">
    <property type="term" value="F:heme binding"/>
    <property type="evidence" value="ECO:0007669"/>
    <property type="project" value="InterPro"/>
</dbReference>
<dbReference type="PANTHER" id="PTHR10138">
    <property type="entry name" value="TRYPTOPHAN 2,3-DIOXYGENASE"/>
    <property type="match status" value="1"/>
</dbReference>
<dbReference type="Gene3D" id="1.20.58.480">
    <property type="match status" value="1"/>
</dbReference>
<dbReference type="AlphaFoldDB" id="A0A6J6EAF0"/>
<dbReference type="GO" id="GO:0046872">
    <property type="term" value="F:metal ion binding"/>
    <property type="evidence" value="ECO:0007669"/>
    <property type="project" value="InterPro"/>
</dbReference>
<dbReference type="InterPro" id="IPR037217">
    <property type="entry name" value="Trp/Indoleamine_2_3_dOase-like"/>
</dbReference>
<dbReference type="EMBL" id="CAEZST010000003">
    <property type="protein sequence ID" value="CAB4541640.1"/>
    <property type="molecule type" value="Genomic_DNA"/>
</dbReference>
<dbReference type="GO" id="GO:0004833">
    <property type="term" value="F:L-tryptophan 2,3-dioxygenase activity"/>
    <property type="evidence" value="ECO:0007669"/>
    <property type="project" value="InterPro"/>
</dbReference>
<dbReference type="Pfam" id="PF03301">
    <property type="entry name" value="Trp_dioxygenase"/>
    <property type="match status" value="2"/>
</dbReference>
<proteinExistence type="inferred from homology"/>
<evidence type="ECO:0000313" key="2">
    <source>
        <dbReference type="EMBL" id="CAB4572776.1"/>
    </source>
</evidence>
<dbReference type="GO" id="GO:0019442">
    <property type="term" value="P:L-tryptophan catabolic process to acetyl-CoA"/>
    <property type="evidence" value="ECO:0007669"/>
    <property type="project" value="TreeGrafter"/>
</dbReference>
<protein>
    <submittedName>
        <fullName evidence="2">Unannotated protein</fullName>
    </submittedName>
</protein>
<gene>
    <name evidence="1" type="ORF">UFOPK1503_00292</name>
    <name evidence="2" type="ORF">UFOPK1693_00832</name>
</gene>
<sequence>MEHQKHITYISYLKVDELLELQQPLSDGPEHDELLFITIHQVYELWFKQLLHEAATLQESLEAGETHRSLALLGRMRTIMKTCVAQLDILETMTPLQFNSFRARLSSASGFQSAQFRELEAVLGRRDQAGADADKSSGMGMAEHLLPGSPARIRVEQAMLRRSLWDSVLHYFNTKQAIPEDALTRDVTKPWSEHEGVQKVLIELHRADPEASMIGEALVDLDEGFQEWRYRHVKMVERTIGRKPGTGGSSGVGYLSSTLFRPVFPDLWAIRSQF</sequence>
<reference evidence="2" key="1">
    <citation type="submission" date="2020-05" db="EMBL/GenBank/DDBJ databases">
        <authorList>
            <person name="Chiriac C."/>
            <person name="Salcher M."/>
            <person name="Ghai R."/>
            <person name="Kavagutti S V."/>
        </authorList>
    </citation>
    <scope>NUCLEOTIDE SEQUENCE</scope>
</reference>
<dbReference type="EMBL" id="CAEZTO010000011">
    <property type="protein sequence ID" value="CAB4572776.1"/>
    <property type="molecule type" value="Genomic_DNA"/>
</dbReference>
<dbReference type="SUPFAM" id="SSF140959">
    <property type="entry name" value="Indolic compounds 2,3-dioxygenase-like"/>
    <property type="match status" value="1"/>
</dbReference>